<feature type="chain" id="PRO_5040187936" description="Lytic polysaccharide monooxygenase" evidence="1">
    <location>
        <begin position="20"/>
        <end position="394"/>
    </location>
</feature>
<evidence type="ECO:0000313" key="2">
    <source>
        <dbReference type="EMBL" id="KAH7121409.1"/>
    </source>
</evidence>
<dbReference type="Proteomes" id="UP000738349">
    <property type="component" value="Unassembled WGS sequence"/>
</dbReference>
<comment type="caution">
    <text evidence="2">The sequence shown here is derived from an EMBL/GenBank/DDBJ whole genome shotgun (WGS) entry which is preliminary data.</text>
</comment>
<accession>A0A9P9DM59</accession>
<evidence type="ECO:0000313" key="3">
    <source>
        <dbReference type="Proteomes" id="UP000738349"/>
    </source>
</evidence>
<dbReference type="PANTHER" id="PTHR36182:SF2">
    <property type="entry name" value="LYTIC POLYSACCHARIDE MONOOXYGENASE"/>
    <property type="match status" value="1"/>
</dbReference>
<name>A0A9P9DM59_9HYPO</name>
<proteinExistence type="predicted"/>
<keyword evidence="3" id="KW-1185">Reference proteome</keyword>
<reference evidence="2" key="1">
    <citation type="journal article" date="2021" name="Nat. Commun.">
        <title>Genetic determinants of endophytism in the Arabidopsis root mycobiome.</title>
        <authorList>
            <person name="Mesny F."/>
            <person name="Miyauchi S."/>
            <person name="Thiergart T."/>
            <person name="Pickel B."/>
            <person name="Atanasova L."/>
            <person name="Karlsson M."/>
            <person name="Huettel B."/>
            <person name="Barry K.W."/>
            <person name="Haridas S."/>
            <person name="Chen C."/>
            <person name="Bauer D."/>
            <person name="Andreopoulos W."/>
            <person name="Pangilinan J."/>
            <person name="LaButti K."/>
            <person name="Riley R."/>
            <person name="Lipzen A."/>
            <person name="Clum A."/>
            <person name="Drula E."/>
            <person name="Henrissat B."/>
            <person name="Kohler A."/>
            <person name="Grigoriev I.V."/>
            <person name="Martin F.M."/>
            <person name="Hacquard S."/>
        </authorList>
    </citation>
    <scope>NUCLEOTIDE SEQUENCE</scope>
    <source>
        <strain evidence="2">MPI-CAGE-AT-0147</strain>
    </source>
</reference>
<feature type="signal peptide" evidence="1">
    <location>
        <begin position="1"/>
        <end position="19"/>
    </location>
</feature>
<gene>
    <name evidence="2" type="ORF">EDB81DRAFT_913586</name>
</gene>
<dbReference type="Gene3D" id="2.70.50.70">
    <property type="match status" value="1"/>
</dbReference>
<evidence type="ECO:0000256" key="1">
    <source>
        <dbReference type="SAM" id="SignalP"/>
    </source>
</evidence>
<evidence type="ECO:0008006" key="4">
    <source>
        <dbReference type="Google" id="ProtNLM"/>
    </source>
</evidence>
<dbReference type="EMBL" id="JAGMUV010000024">
    <property type="protein sequence ID" value="KAH7121409.1"/>
    <property type="molecule type" value="Genomic_DNA"/>
</dbReference>
<sequence length="394" mass="41412">MRPSMSFLTASALVAQAAAHVIMIEPHPYNLDTPPFAQVWPLTADLWPWPCQGMHDIEEVTTVTAGSTQTVRFWGSAVHGGGSCQFSIAYGDIPPDDVSEWHTIYTIIGGCPAEAAGNIPTTETDMHGRENGPQCGNDSGTECTRQFTIPIPKQMNNGPAIFSWTWFNKIGNREMYMTCAPINIVGGTGDDAFIDTLPPIFRANIPGECESGDGIIGFPDPGDYGVVNDGITPGSNGACEIGVEPVFQIPAGGDASQPASASEIPSISSPTSAGLVGTSLAPPTSANTMVASMPHDTFMTVPTNPLVTTTQAPIATSIAPSQVTPPDTTSYAAPSSSGRPWWAVDHVPCPTSGALMCITPKKFGICNNGWALPQDVPLGTVCVLNKITHEQQQS</sequence>
<dbReference type="AlphaFoldDB" id="A0A9P9DM59"/>
<protein>
    <recommendedName>
        <fullName evidence="4">Lytic polysaccharide monooxygenase</fullName>
    </recommendedName>
</protein>
<keyword evidence="1" id="KW-0732">Signal</keyword>
<organism evidence="2 3">
    <name type="scientific">Dactylonectria macrodidyma</name>
    <dbReference type="NCBI Taxonomy" id="307937"/>
    <lineage>
        <taxon>Eukaryota</taxon>
        <taxon>Fungi</taxon>
        <taxon>Dikarya</taxon>
        <taxon>Ascomycota</taxon>
        <taxon>Pezizomycotina</taxon>
        <taxon>Sordariomycetes</taxon>
        <taxon>Hypocreomycetidae</taxon>
        <taxon>Hypocreales</taxon>
        <taxon>Nectriaceae</taxon>
        <taxon>Dactylonectria</taxon>
    </lineage>
</organism>
<dbReference type="PANTHER" id="PTHR36182">
    <property type="entry name" value="PROTEIN, PUTATIVE (AFU_ORTHOLOGUE AFUA_6G10930)-RELATED"/>
    <property type="match status" value="1"/>
</dbReference>
<dbReference type="OrthoDB" id="2342176at2759"/>